<organism evidence="1 2">
    <name type="scientific">Aquitalea magnusonii</name>
    <dbReference type="NCBI Taxonomy" id="332411"/>
    <lineage>
        <taxon>Bacteria</taxon>
        <taxon>Pseudomonadati</taxon>
        <taxon>Pseudomonadota</taxon>
        <taxon>Betaproteobacteria</taxon>
        <taxon>Neisseriales</taxon>
        <taxon>Chromobacteriaceae</taxon>
        <taxon>Aquitalea</taxon>
    </lineage>
</organism>
<dbReference type="OrthoDB" id="8592859at2"/>
<name>A0A3G9GHB6_9NEIS</name>
<protein>
    <recommendedName>
        <fullName evidence="3">Bro-N domain-containing protein</fullName>
    </recommendedName>
</protein>
<evidence type="ECO:0000313" key="2">
    <source>
        <dbReference type="Proteomes" id="UP000198290"/>
    </source>
</evidence>
<sequence>MTHPDPNIPQAPPLTLYYQGKPVRVLLHHGHCCLLADDILALSPPRLRHQLQRQLAEYPGCALTLPQHDSPQCGWPETALQRALQQSKRPAARQLQHWLQQQVLPALQQLPPDAPRWEQALAMAAEAGQQISHAVLKAVLEHGSDWQHSHWLLTLNYTASHPRRHAHGRLVALNSSATSLQALAQHIAGPDGSASRNGELLRLAMACHQQLAKRTEKQAWRAEAAEQPRANPAA</sequence>
<accession>A0A3G9GHB6</accession>
<dbReference type="Proteomes" id="UP000198290">
    <property type="component" value="Chromosome"/>
</dbReference>
<evidence type="ECO:0000313" key="1">
    <source>
        <dbReference type="EMBL" id="BBF86865.1"/>
    </source>
</evidence>
<proteinExistence type="predicted"/>
<dbReference type="EMBL" id="AP018823">
    <property type="protein sequence ID" value="BBF86865.1"/>
    <property type="molecule type" value="Genomic_DNA"/>
</dbReference>
<gene>
    <name evidence="1" type="ORF">DLM_3273</name>
</gene>
<dbReference type="RefSeq" id="WP_089085820.1">
    <property type="nucleotide sequence ID" value="NZ_AP018823.1"/>
</dbReference>
<evidence type="ECO:0008006" key="3">
    <source>
        <dbReference type="Google" id="ProtNLM"/>
    </source>
</evidence>
<reference evidence="2" key="3">
    <citation type="journal article" date="2017" name="Plant Physiol. Biochem.">
        <title>Differential oxidative and antioxidative response of duckweed Lemna minor toward plant growth promoting/inhibiting bacteria.</title>
        <authorList>
            <person name="Ishizawa H."/>
            <person name="Kuroda M."/>
            <person name="Morikawa M."/>
            <person name="Ike M."/>
        </authorList>
    </citation>
    <scope>NUCLEOTIDE SEQUENCE [LARGE SCALE GENOMIC DNA]</scope>
    <source>
        <strain evidence="2">H3</strain>
    </source>
</reference>
<dbReference type="KEGG" id="amah:DLM_3273"/>
<reference evidence="2" key="1">
    <citation type="journal article" date="2017" name="Biotechnol. Biofuels">
        <title>Evaluation of environmental bacterial communities as a factor affecting the growth of duckweed Lemna minor.</title>
        <authorList>
            <person name="Ishizawa H."/>
            <person name="Kuroda M."/>
            <person name="Morikawa M."/>
            <person name="Ike M."/>
        </authorList>
    </citation>
    <scope>NUCLEOTIDE SEQUENCE [LARGE SCALE GENOMIC DNA]</scope>
    <source>
        <strain evidence="2">H3</strain>
    </source>
</reference>
<keyword evidence="2" id="KW-1185">Reference proteome</keyword>
<dbReference type="AlphaFoldDB" id="A0A3G9GHB6"/>
<reference evidence="1 2" key="2">
    <citation type="journal article" date="2017" name="Genome Announc.">
        <title>Draft genome sequence of Aquitalea magnusonii strain H3, a plant growth-promoting bacterium of duckweed Lemna minor.</title>
        <authorList>
            <person name="Ishizawa H."/>
            <person name="Kuroda M."/>
            <person name="Ike M."/>
        </authorList>
    </citation>
    <scope>NUCLEOTIDE SEQUENCE [LARGE SCALE GENOMIC DNA]</scope>
    <source>
        <strain evidence="1 2">H3</strain>
    </source>
</reference>